<protein>
    <recommendedName>
        <fullName evidence="5">Endonuclease/exonuclease/phosphatase domain-containing protein</fullName>
    </recommendedName>
</protein>
<gene>
    <name evidence="3" type="ORF">cyc_00561</name>
</gene>
<dbReference type="InterPro" id="IPR036691">
    <property type="entry name" value="Endo/exonu/phosph_ase_sf"/>
</dbReference>
<feature type="region of interest" description="Disordered" evidence="1">
    <location>
        <begin position="63"/>
        <end position="84"/>
    </location>
</feature>
<evidence type="ECO:0000313" key="3">
    <source>
        <dbReference type="EMBL" id="OEH77956.1"/>
    </source>
</evidence>
<evidence type="ECO:0000256" key="1">
    <source>
        <dbReference type="SAM" id="MobiDB-lite"/>
    </source>
</evidence>
<keyword evidence="2" id="KW-0732">Signal</keyword>
<feature type="signal peptide" evidence="2">
    <location>
        <begin position="1"/>
        <end position="36"/>
    </location>
</feature>
<dbReference type="InParanoid" id="A0A1D3D3C8"/>
<dbReference type="Proteomes" id="UP000095192">
    <property type="component" value="Unassembled WGS sequence"/>
</dbReference>
<evidence type="ECO:0000313" key="4">
    <source>
        <dbReference type="Proteomes" id="UP000095192"/>
    </source>
</evidence>
<evidence type="ECO:0008006" key="5">
    <source>
        <dbReference type="Google" id="ProtNLM"/>
    </source>
</evidence>
<feature type="chain" id="PRO_5008914112" description="Endonuclease/exonuclease/phosphatase domain-containing protein" evidence="2">
    <location>
        <begin position="37"/>
        <end position="606"/>
    </location>
</feature>
<dbReference type="VEuPathDB" id="ToxoDB:LOC34623305"/>
<dbReference type="SUPFAM" id="SSF56219">
    <property type="entry name" value="DNase I-like"/>
    <property type="match status" value="1"/>
</dbReference>
<name>A0A1D3D3C8_9EIME</name>
<dbReference type="VEuPathDB" id="ToxoDB:cyc_00561"/>
<accession>A0A1D3D3C8</accession>
<proteinExistence type="predicted"/>
<dbReference type="AlphaFoldDB" id="A0A1D3D3C8"/>
<organism evidence="3 4">
    <name type="scientific">Cyclospora cayetanensis</name>
    <dbReference type="NCBI Taxonomy" id="88456"/>
    <lineage>
        <taxon>Eukaryota</taxon>
        <taxon>Sar</taxon>
        <taxon>Alveolata</taxon>
        <taxon>Apicomplexa</taxon>
        <taxon>Conoidasida</taxon>
        <taxon>Coccidia</taxon>
        <taxon>Eucoccidiorida</taxon>
        <taxon>Eimeriorina</taxon>
        <taxon>Eimeriidae</taxon>
        <taxon>Cyclospora</taxon>
    </lineage>
</organism>
<keyword evidence="4" id="KW-1185">Reference proteome</keyword>
<reference evidence="3 4" key="1">
    <citation type="journal article" date="2016" name="BMC Genomics">
        <title>Comparative genomics reveals Cyclospora cayetanensis possesses coccidia-like metabolism and invasion components but unique surface antigens.</title>
        <authorList>
            <person name="Liu S."/>
            <person name="Wang L."/>
            <person name="Zheng H."/>
            <person name="Xu Z."/>
            <person name="Roellig D.M."/>
            <person name="Li N."/>
            <person name="Frace M.A."/>
            <person name="Tang K."/>
            <person name="Arrowood M.J."/>
            <person name="Moss D.M."/>
            <person name="Zhang L."/>
            <person name="Feng Y."/>
            <person name="Xiao L."/>
        </authorList>
    </citation>
    <scope>NUCLEOTIDE SEQUENCE [LARGE SCALE GENOMIC DNA]</scope>
    <source>
        <strain evidence="3 4">CHN_HEN01</strain>
    </source>
</reference>
<sequence length="606" mass="66925">MVVPWKHGTRRITGHPLKKIARAVSLVLLTVWSCTAEAAGTPSSPKQVSALVVRWPEASTIVEAAGNGGNSGSDTAASNSDAEKPGASAAFEAVEAFVARQPTRSQLLKALKHPQSHGLESLAVPPVLQCESYPSIRLYDEYDARKASGKEGLVDLGNLHDVAAEFGLFVSKHRVQQELRHKKMLQLKSHRRLGVGVVQWNTFMMRPSAVDLLWALMDGVAEHKATPVDRLDVLVFLLHETPHFKTKTDKRRMLKNVQHVVNVLSTEHSWGAAHMKSLKNTGGTGLRFGRLNTQSIIWISRFRQGDLSSPHVNYVCLAQHAVNGREKGFIAAVLHFTHVGKLAFVGVHLPGWESQAFRSVIAHLVEACGNKHKGLDSFDGVFIGGDWNEHLNTDALLALYSTVESSSGQTFRSGNGERGADVRVSVKLHATRLFLGLLFVVPEAAPQNRVAKALTEAMLEGPERVSRVYMPLLWAVDRFGRMPRISKQHPTTKREEPVVAVLRDMDFDQATACYKGGWTYKYTPEHLPKAEAAHPFLRMTPCIHKKVLLETRGVGFLDRSAMRMSKAAGADGWPEKAAFIVVAKQVFVHGTDHSQQFTALDILYRF</sequence>
<comment type="caution">
    <text evidence="3">The sequence shown here is derived from an EMBL/GenBank/DDBJ whole genome shotgun (WGS) entry which is preliminary data.</text>
</comment>
<dbReference type="EMBL" id="JROU02000916">
    <property type="protein sequence ID" value="OEH77956.1"/>
    <property type="molecule type" value="Genomic_DNA"/>
</dbReference>
<evidence type="ECO:0000256" key="2">
    <source>
        <dbReference type="SAM" id="SignalP"/>
    </source>
</evidence>